<dbReference type="SUPFAM" id="SSF81383">
    <property type="entry name" value="F-box domain"/>
    <property type="match status" value="1"/>
</dbReference>
<organism evidence="2 3">
    <name type="scientific">Tothia fuscella</name>
    <dbReference type="NCBI Taxonomy" id="1048955"/>
    <lineage>
        <taxon>Eukaryota</taxon>
        <taxon>Fungi</taxon>
        <taxon>Dikarya</taxon>
        <taxon>Ascomycota</taxon>
        <taxon>Pezizomycotina</taxon>
        <taxon>Dothideomycetes</taxon>
        <taxon>Pleosporomycetidae</taxon>
        <taxon>Venturiales</taxon>
        <taxon>Cylindrosympodiaceae</taxon>
        <taxon>Tothia</taxon>
    </lineage>
</organism>
<evidence type="ECO:0000259" key="1">
    <source>
        <dbReference type="PROSITE" id="PS50181"/>
    </source>
</evidence>
<keyword evidence="3" id="KW-1185">Reference proteome</keyword>
<proteinExistence type="predicted"/>
<name>A0A9P4NW02_9PEZI</name>
<dbReference type="InterPro" id="IPR036047">
    <property type="entry name" value="F-box-like_dom_sf"/>
</dbReference>
<sequence>MTFSIEGLSYDVLFNICLYLNIDEVLHLSNSCKSLRFLLKEETLCRQLIVKCAEHTLEASLAHDEDTKYCYEQAVRRIYKRRKALSEGKPVSASIIAYASDFIFNEGVVCLLGHDAIQFLDLQKASMAPRIPFKSLPKPAASLDPHNIHYRLMNYNENILALLCHDDSTNTDYLFAIDICTGDAVMPLKRIDNINRLFVRHTREVLFFGCHTGYGTHGHREWIIQAVSFTDQRFQKYCKISQDHVLSDESEPIQLYNFPGTDVGSTVVFKIYNGYFYALSNCSAFEVVEVDWTSFYHCIRFPINDPRRERCHINTRIYRRQHHEGPINDNWTWLDLQVDERIDQLLIVEARTEWTSGGTTQTRTFYTQKIPPMDSLLAVEEEDRTKVGPVGDLFSSIPDDDSKYSPWQEREPWQFHPEKAHGGMYDDQKLGSSAPFILARTKFRSYNLSTGTFVDLVQTTCNCRGGNLCLHLRTGTRQEKPPLEFLGSSSFEDTSCEGKAPTTLARSSCPSPIPPELLQTIPCSYNYRRITMWPPHFKSSNNAARIHAVMNADPQHISLESGIQVKAHMDERCIVYLVLPCEPSGSRHSMIGKVVCLSFDGDVGVEEPPACMDHSDCEQSVRTPQQLIEDEDMKDTCFSPPPNRRAPSFEPWEANRVAYETIWDEYPDAEDLDFEQVWAESFCDGFGTC</sequence>
<dbReference type="Proteomes" id="UP000800235">
    <property type="component" value="Unassembled WGS sequence"/>
</dbReference>
<comment type="caution">
    <text evidence="2">The sequence shown here is derived from an EMBL/GenBank/DDBJ whole genome shotgun (WGS) entry which is preliminary data.</text>
</comment>
<dbReference type="PROSITE" id="PS50181">
    <property type="entry name" value="FBOX"/>
    <property type="match status" value="1"/>
</dbReference>
<dbReference type="InterPro" id="IPR001810">
    <property type="entry name" value="F-box_dom"/>
</dbReference>
<evidence type="ECO:0000313" key="3">
    <source>
        <dbReference type="Proteomes" id="UP000800235"/>
    </source>
</evidence>
<gene>
    <name evidence="2" type="ORF">EJ08DRAFT_647800</name>
</gene>
<accession>A0A9P4NW02</accession>
<evidence type="ECO:0000313" key="2">
    <source>
        <dbReference type="EMBL" id="KAF2432705.1"/>
    </source>
</evidence>
<feature type="domain" description="F-box" evidence="1">
    <location>
        <begin position="2"/>
        <end position="48"/>
    </location>
</feature>
<dbReference type="OrthoDB" id="5359231at2759"/>
<protein>
    <recommendedName>
        <fullName evidence="1">F-box domain-containing protein</fullName>
    </recommendedName>
</protein>
<reference evidence="2" key="1">
    <citation type="journal article" date="2020" name="Stud. Mycol.">
        <title>101 Dothideomycetes genomes: a test case for predicting lifestyles and emergence of pathogens.</title>
        <authorList>
            <person name="Haridas S."/>
            <person name="Albert R."/>
            <person name="Binder M."/>
            <person name="Bloem J."/>
            <person name="Labutti K."/>
            <person name="Salamov A."/>
            <person name="Andreopoulos B."/>
            <person name="Baker S."/>
            <person name="Barry K."/>
            <person name="Bills G."/>
            <person name="Bluhm B."/>
            <person name="Cannon C."/>
            <person name="Castanera R."/>
            <person name="Culley D."/>
            <person name="Daum C."/>
            <person name="Ezra D."/>
            <person name="Gonzalez J."/>
            <person name="Henrissat B."/>
            <person name="Kuo A."/>
            <person name="Liang C."/>
            <person name="Lipzen A."/>
            <person name="Lutzoni F."/>
            <person name="Magnuson J."/>
            <person name="Mondo S."/>
            <person name="Nolan M."/>
            <person name="Ohm R."/>
            <person name="Pangilinan J."/>
            <person name="Park H.-J."/>
            <person name="Ramirez L."/>
            <person name="Alfaro M."/>
            <person name="Sun H."/>
            <person name="Tritt A."/>
            <person name="Yoshinaga Y."/>
            <person name="Zwiers L.-H."/>
            <person name="Turgeon B."/>
            <person name="Goodwin S."/>
            <person name="Spatafora J."/>
            <person name="Crous P."/>
            <person name="Grigoriev I."/>
        </authorList>
    </citation>
    <scope>NUCLEOTIDE SEQUENCE</scope>
    <source>
        <strain evidence="2">CBS 130266</strain>
    </source>
</reference>
<dbReference type="EMBL" id="MU007024">
    <property type="protein sequence ID" value="KAF2432705.1"/>
    <property type="molecule type" value="Genomic_DNA"/>
</dbReference>
<dbReference type="AlphaFoldDB" id="A0A9P4NW02"/>